<organism evidence="1 2">
    <name type="scientific">Calycomorphotria hydatis</name>
    <dbReference type="NCBI Taxonomy" id="2528027"/>
    <lineage>
        <taxon>Bacteria</taxon>
        <taxon>Pseudomonadati</taxon>
        <taxon>Planctomycetota</taxon>
        <taxon>Planctomycetia</taxon>
        <taxon>Planctomycetales</taxon>
        <taxon>Planctomycetaceae</taxon>
        <taxon>Calycomorphotria</taxon>
    </lineage>
</organism>
<gene>
    <name evidence="1" type="ORF">V22_37510</name>
</gene>
<dbReference type="EMBL" id="CP036316">
    <property type="protein sequence ID" value="QDT66483.1"/>
    <property type="molecule type" value="Genomic_DNA"/>
</dbReference>
<proteinExistence type="predicted"/>
<name>A0A517TDN3_9PLAN</name>
<accession>A0A517TDN3</accession>
<dbReference type="OrthoDB" id="9807577at2"/>
<reference evidence="1 2" key="1">
    <citation type="submission" date="2019-02" db="EMBL/GenBank/DDBJ databases">
        <title>Deep-cultivation of Planctomycetes and their phenomic and genomic characterization uncovers novel biology.</title>
        <authorList>
            <person name="Wiegand S."/>
            <person name="Jogler M."/>
            <person name="Boedeker C."/>
            <person name="Pinto D."/>
            <person name="Vollmers J."/>
            <person name="Rivas-Marin E."/>
            <person name="Kohn T."/>
            <person name="Peeters S.H."/>
            <person name="Heuer A."/>
            <person name="Rast P."/>
            <person name="Oberbeckmann S."/>
            <person name="Bunk B."/>
            <person name="Jeske O."/>
            <person name="Meyerdierks A."/>
            <person name="Storesund J.E."/>
            <person name="Kallscheuer N."/>
            <person name="Luecker S."/>
            <person name="Lage O.M."/>
            <person name="Pohl T."/>
            <person name="Merkel B.J."/>
            <person name="Hornburger P."/>
            <person name="Mueller R.-W."/>
            <person name="Bruemmer F."/>
            <person name="Labrenz M."/>
            <person name="Spormann A.M."/>
            <person name="Op den Camp H."/>
            <person name="Overmann J."/>
            <person name="Amann R."/>
            <person name="Jetten M.S.M."/>
            <person name="Mascher T."/>
            <person name="Medema M.H."/>
            <person name="Devos D.P."/>
            <person name="Kaster A.-K."/>
            <person name="Ovreas L."/>
            <person name="Rohde M."/>
            <person name="Galperin M.Y."/>
            <person name="Jogler C."/>
        </authorList>
    </citation>
    <scope>NUCLEOTIDE SEQUENCE [LARGE SCALE GENOMIC DNA]</scope>
    <source>
        <strain evidence="1 2">V22</strain>
    </source>
</reference>
<dbReference type="Proteomes" id="UP000319976">
    <property type="component" value="Chromosome"/>
</dbReference>
<dbReference type="InterPro" id="IPR012441">
    <property type="entry name" value="DUF1643"/>
</dbReference>
<protein>
    <recommendedName>
        <fullName evidence="3">DUF1643 domain-containing protein</fullName>
    </recommendedName>
</protein>
<dbReference type="AlphaFoldDB" id="A0A517TDN3"/>
<dbReference type="Pfam" id="PF07799">
    <property type="entry name" value="DUF1643"/>
    <property type="match status" value="1"/>
</dbReference>
<evidence type="ECO:0008006" key="3">
    <source>
        <dbReference type="Google" id="ProtNLM"/>
    </source>
</evidence>
<dbReference type="KEGG" id="chya:V22_37510"/>
<evidence type="ECO:0000313" key="2">
    <source>
        <dbReference type="Proteomes" id="UP000319976"/>
    </source>
</evidence>
<sequence length="165" mass="18412">MEPKVIKKATISQCGMYRYRLDRDWGDSKRIVIVGLNPSTADAQIDDPTVRRCVAFAKQFGFDALTIINLFAFRATKPSVLATVTNPVGPRNNVHIRMAIEESDLVVFAWGATPLAEKRSEFLHGLVDRPACFGHTKFGAPKHPLYLPSCTQLIDYLPCKYPAFA</sequence>
<evidence type="ECO:0000313" key="1">
    <source>
        <dbReference type="EMBL" id="QDT66483.1"/>
    </source>
</evidence>
<keyword evidence="2" id="KW-1185">Reference proteome</keyword>